<evidence type="ECO:0000313" key="4">
    <source>
        <dbReference type="EMBL" id="MBB6451094.1"/>
    </source>
</evidence>
<dbReference type="InterPro" id="IPR052362">
    <property type="entry name" value="HTH-GbsR_regulator"/>
</dbReference>
<organism evidence="4 5">
    <name type="scientific">Geomicrobium halophilum</name>
    <dbReference type="NCBI Taxonomy" id="549000"/>
    <lineage>
        <taxon>Bacteria</taxon>
        <taxon>Bacillati</taxon>
        <taxon>Bacillota</taxon>
        <taxon>Bacilli</taxon>
        <taxon>Bacillales</taxon>
        <taxon>Geomicrobium</taxon>
    </lineage>
</organism>
<proteinExistence type="predicted"/>
<keyword evidence="5" id="KW-1185">Reference proteome</keyword>
<sequence>MENESESIREEKETELAKGHDLIKDSIADTMDIYGVTRSVGRIYATLYLNGGPMTLDELRDELGMSKGSISLGVRKLMDDKIIHRVYKKGHRKDLYQAEHDFFSVLRFFLYAPLATGSECKCAWRSPGTAALSGIDR</sequence>
<dbReference type="GO" id="GO:0003677">
    <property type="term" value="F:DNA binding"/>
    <property type="evidence" value="ECO:0007669"/>
    <property type="project" value="UniProtKB-KW"/>
</dbReference>
<dbReference type="Gene3D" id="1.10.10.10">
    <property type="entry name" value="Winged helix-like DNA-binding domain superfamily/Winged helix DNA-binding domain"/>
    <property type="match status" value="1"/>
</dbReference>
<comment type="caution">
    <text evidence="4">The sequence shown here is derived from an EMBL/GenBank/DDBJ whole genome shotgun (WGS) entry which is preliminary data.</text>
</comment>
<gene>
    <name evidence="4" type="ORF">HNR44_003088</name>
</gene>
<keyword evidence="3" id="KW-0804">Transcription</keyword>
<dbReference type="EMBL" id="JACHHJ010000005">
    <property type="protein sequence ID" value="MBB6451094.1"/>
    <property type="molecule type" value="Genomic_DNA"/>
</dbReference>
<accession>A0A841PTJ2</accession>
<dbReference type="InterPro" id="IPR036388">
    <property type="entry name" value="WH-like_DNA-bd_sf"/>
</dbReference>
<evidence type="ECO:0000313" key="5">
    <source>
        <dbReference type="Proteomes" id="UP000568839"/>
    </source>
</evidence>
<dbReference type="SUPFAM" id="SSF46785">
    <property type="entry name" value="Winged helix' DNA-binding domain"/>
    <property type="match status" value="1"/>
</dbReference>
<evidence type="ECO:0000256" key="3">
    <source>
        <dbReference type="ARBA" id="ARBA00023163"/>
    </source>
</evidence>
<dbReference type="RefSeq" id="WP_184405165.1">
    <property type="nucleotide sequence ID" value="NZ_JACHHJ010000005.1"/>
</dbReference>
<protein>
    <submittedName>
        <fullName evidence="4">DNA-binding transcriptional regulator GbsR (MarR family)</fullName>
    </submittedName>
</protein>
<dbReference type="Proteomes" id="UP000568839">
    <property type="component" value="Unassembled WGS sequence"/>
</dbReference>
<evidence type="ECO:0000256" key="2">
    <source>
        <dbReference type="ARBA" id="ARBA00023125"/>
    </source>
</evidence>
<keyword evidence="1" id="KW-0805">Transcription regulation</keyword>
<dbReference type="AlphaFoldDB" id="A0A841PTJ2"/>
<name>A0A841PTJ2_9BACL</name>
<keyword evidence="2 4" id="KW-0238">DNA-binding</keyword>
<dbReference type="PANTHER" id="PTHR38465:SF1">
    <property type="entry name" value="HTH-TYPE TRANSCRIPTIONAL REGULATOR MJ1563-RELATED"/>
    <property type="match status" value="1"/>
</dbReference>
<dbReference type="PANTHER" id="PTHR38465">
    <property type="entry name" value="HTH-TYPE TRANSCRIPTIONAL REGULATOR MJ1563-RELATED"/>
    <property type="match status" value="1"/>
</dbReference>
<evidence type="ECO:0000256" key="1">
    <source>
        <dbReference type="ARBA" id="ARBA00023015"/>
    </source>
</evidence>
<reference evidence="4 5" key="1">
    <citation type="submission" date="2020-08" db="EMBL/GenBank/DDBJ databases">
        <title>Genomic Encyclopedia of Type Strains, Phase IV (KMG-IV): sequencing the most valuable type-strain genomes for metagenomic binning, comparative biology and taxonomic classification.</title>
        <authorList>
            <person name="Goeker M."/>
        </authorList>
    </citation>
    <scope>NUCLEOTIDE SEQUENCE [LARGE SCALE GENOMIC DNA]</scope>
    <source>
        <strain evidence="4 5">DSM 21769</strain>
    </source>
</reference>
<dbReference type="InterPro" id="IPR036390">
    <property type="entry name" value="WH_DNA-bd_sf"/>
</dbReference>